<feature type="transmembrane region" description="Helical" evidence="4">
    <location>
        <begin position="90"/>
        <end position="109"/>
    </location>
</feature>
<dbReference type="InterPro" id="IPR041916">
    <property type="entry name" value="Anti_sigma_zinc_sf"/>
</dbReference>
<feature type="domain" description="Putative zinc-finger" evidence="5">
    <location>
        <begin position="7"/>
        <end position="39"/>
    </location>
</feature>
<dbReference type="Proteomes" id="UP001501470">
    <property type="component" value="Unassembled WGS sequence"/>
</dbReference>
<evidence type="ECO:0000256" key="3">
    <source>
        <dbReference type="SAM" id="MobiDB-lite"/>
    </source>
</evidence>
<evidence type="ECO:0000259" key="5">
    <source>
        <dbReference type="Pfam" id="PF13490"/>
    </source>
</evidence>
<dbReference type="RefSeq" id="WP_344503271.1">
    <property type="nucleotide sequence ID" value="NZ_BAAAQD010000007.1"/>
</dbReference>
<evidence type="ECO:0000313" key="7">
    <source>
        <dbReference type="Proteomes" id="UP001501470"/>
    </source>
</evidence>
<keyword evidence="4" id="KW-0472">Membrane</keyword>
<evidence type="ECO:0000256" key="4">
    <source>
        <dbReference type="SAM" id="Phobius"/>
    </source>
</evidence>
<keyword evidence="1" id="KW-0805">Transcription regulation</keyword>
<evidence type="ECO:0000313" key="6">
    <source>
        <dbReference type="EMBL" id="GAA1518934.1"/>
    </source>
</evidence>
<dbReference type="InterPro" id="IPR027383">
    <property type="entry name" value="Znf_put"/>
</dbReference>
<dbReference type="Pfam" id="PF13490">
    <property type="entry name" value="zf-HC2"/>
    <property type="match status" value="1"/>
</dbReference>
<feature type="region of interest" description="Disordered" evidence="3">
    <location>
        <begin position="114"/>
        <end position="141"/>
    </location>
</feature>
<reference evidence="6 7" key="1">
    <citation type="journal article" date="2019" name="Int. J. Syst. Evol. Microbiol.">
        <title>The Global Catalogue of Microorganisms (GCM) 10K type strain sequencing project: providing services to taxonomists for standard genome sequencing and annotation.</title>
        <authorList>
            <consortium name="The Broad Institute Genomics Platform"/>
            <consortium name="The Broad Institute Genome Sequencing Center for Infectious Disease"/>
            <person name="Wu L."/>
            <person name="Ma J."/>
        </authorList>
    </citation>
    <scope>NUCLEOTIDE SEQUENCE [LARGE SCALE GENOMIC DNA]</scope>
    <source>
        <strain evidence="6 7">JCM 15933</strain>
    </source>
</reference>
<keyword evidence="4" id="KW-0812">Transmembrane</keyword>
<keyword evidence="2" id="KW-0804">Transcription</keyword>
<feature type="compositionally biased region" description="Polar residues" evidence="3">
    <location>
        <begin position="114"/>
        <end position="124"/>
    </location>
</feature>
<dbReference type="Gene3D" id="1.10.10.1320">
    <property type="entry name" value="Anti-sigma factor, zinc-finger domain"/>
    <property type="match status" value="1"/>
</dbReference>
<dbReference type="EMBL" id="BAAAQD010000007">
    <property type="protein sequence ID" value="GAA1518934.1"/>
    <property type="molecule type" value="Genomic_DNA"/>
</dbReference>
<proteinExistence type="predicted"/>
<keyword evidence="4" id="KW-1133">Transmembrane helix</keyword>
<feature type="compositionally biased region" description="Low complexity" evidence="3">
    <location>
        <begin position="125"/>
        <end position="141"/>
    </location>
</feature>
<sequence length="241" mass="24742">MSGDHDAVRPLLGGYVLGGLDDADQALVDAHLSGCAGCRAEVDRLAPVPELLQRLPVGPSPVPLEAPTRDGLDAFLRRAALPERRRRARLVAGVATAAVVLAAVAFAVWPESSPVPTATPRTVPQSVTQLSTQPSPSSSPAAGTVVQFVAAAGSAMSGRATLTPRQWGVSVALELTDLPGEGPFVLRVVGRGGQEEQAACWGRTTSASARVTGASSIQLPNVDKVTVSDHDGHLLGTAAKD</sequence>
<keyword evidence="7" id="KW-1185">Reference proteome</keyword>
<accession>A0ABN2AH17</accession>
<evidence type="ECO:0000256" key="1">
    <source>
        <dbReference type="ARBA" id="ARBA00023015"/>
    </source>
</evidence>
<name>A0ABN2AH17_9ACTN</name>
<protein>
    <recommendedName>
        <fullName evidence="5">Putative zinc-finger domain-containing protein</fullName>
    </recommendedName>
</protein>
<organism evidence="6 7">
    <name type="scientific">Dactylosporangium maewongense</name>
    <dbReference type="NCBI Taxonomy" id="634393"/>
    <lineage>
        <taxon>Bacteria</taxon>
        <taxon>Bacillati</taxon>
        <taxon>Actinomycetota</taxon>
        <taxon>Actinomycetes</taxon>
        <taxon>Micromonosporales</taxon>
        <taxon>Micromonosporaceae</taxon>
        <taxon>Dactylosporangium</taxon>
    </lineage>
</organism>
<gene>
    <name evidence="6" type="ORF">GCM10009827_037690</name>
</gene>
<comment type="caution">
    <text evidence="6">The sequence shown here is derived from an EMBL/GenBank/DDBJ whole genome shotgun (WGS) entry which is preliminary data.</text>
</comment>
<evidence type="ECO:0000256" key="2">
    <source>
        <dbReference type="ARBA" id="ARBA00023163"/>
    </source>
</evidence>